<dbReference type="SUPFAM" id="SSF57567">
    <property type="entry name" value="Serine protease inhibitors"/>
    <property type="match status" value="1"/>
</dbReference>
<proteinExistence type="evidence at transcript level"/>
<dbReference type="Pfam" id="PF08742">
    <property type="entry name" value="C8"/>
    <property type="match status" value="1"/>
</dbReference>
<dbReference type="Gene3D" id="6.20.200.20">
    <property type="match status" value="3"/>
</dbReference>
<keyword evidence="5" id="KW-1015">Disulfide bond</keyword>
<evidence type="ECO:0000256" key="3">
    <source>
        <dbReference type="ARBA" id="ARBA00022729"/>
    </source>
</evidence>
<dbReference type="Pfam" id="PF00093">
    <property type="entry name" value="VWC"/>
    <property type="match status" value="1"/>
</dbReference>
<dbReference type="InterPro" id="IPR001846">
    <property type="entry name" value="VWF_type-D"/>
</dbReference>
<feature type="domain" description="VWFC" evidence="6">
    <location>
        <begin position="174"/>
        <end position="235"/>
    </location>
</feature>
<dbReference type="SMART" id="SM00214">
    <property type="entry name" value="VWC"/>
    <property type="match status" value="5"/>
</dbReference>
<dbReference type="CDD" id="cd19941">
    <property type="entry name" value="TIL"/>
    <property type="match status" value="1"/>
</dbReference>
<name>A0A2P1DVA7_9BILA</name>
<dbReference type="SMART" id="SM00216">
    <property type="entry name" value="VWD"/>
    <property type="match status" value="1"/>
</dbReference>
<evidence type="ECO:0000256" key="2">
    <source>
        <dbReference type="ARBA" id="ARBA00022525"/>
    </source>
</evidence>
<evidence type="ECO:0000256" key="5">
    <source>
        <dbReference type="ARBA" id="ARBA00023157"/>
    </source>
</evidence>
<keyword evidence="2" id="KW-0964">Secreted</keyword>
<dbReference type="AlphaFoldDB" id="A0A2P1DVA7"/>
<dbReference type="PROSITE" id="PS50184">
    <property type="entry name" value="VWFC_2"/>
    <property type="match status" value="3"/>
</dbReference>
<evidence type="ECO:0000256" key="1">
    <source>
        <dbReference type="ARBA" id="ARBA00004613"/>
    </source>
</evidence>
<evidence type="ECO:0000256" key="4">
    <source>
        <dbReference type="ARBA" id="ARBA00022737"/>
    </source>
</evidence>
<evidence type="ECO:0000259" key="7">
    <source>
        <dbReference type="PROSITE" id="PS51233"/>
    </source>
</evidence>
<comment type="subcellular location">
    <subcellularLocation>
        <location evidence="1">Secreted</location>
    </subcellularLocation>
</comment>
<dbReference type="EMBL" id="KY709776">
    <property type="protein sequence ID" value="AVK72327.1"/>
    <property type="molecule type" value="mRNA"/>
</dbReference>
<dbReference type="SMART" id="SM00215">
    <property type="entry name" value="VWC_out"/>
    <property type="match status" value="2"/>
</dbReference>
<reference evidence="8" key="1">
    <citation type="journal article" date="2018" name="Nature">
        <title>Convergent evolution of bilaterian nerve cords.</title>
        <authorList>
            <person name="Martin-Duran J.M."/>
            <person name="Pang K."/>
            <person name="Borve A."/>
            <person name="Le H.S."/>
            <person name="Furu A."/>
            <person name="Cannon J.T."/>
            <person name="Jondelius U."/>
            <person name="Hejnol A."/>
        </authorList>
    </citation>
    <scope>NUCLEOTIDE SEQUENCE</scope>
</reference>
<dbReference type="PROSITE" id="PS51233">
    <property type="entry name" value="VWFD"/>
    <property type="match status" value="1"/>
</dbReference>
<evidence type="ECO:0000313" key="8">
    <source>
        <dbReference type="EMBL" id="AVK72327.1"/>
    </source>
</evidence>
<feature type="domain" description="VWFC" evidence="6">
    <location>
        <begin position="249"/>
        <end position="309"/>
    </location>
</feature>
<accession>A0A2P1DVA7</accession>
<feature type="domain" description="VWFD" evidence="7">
    <location>
        <begin position="373"/>
        <end position="546"/>
    </location>
</feature>
<dbReference type="InterPro" id="IPR014853">
    <property type="entry name" value="VWF/SSPO/ZAN-like_Cys-rich_dom"/>
</dbReference>
<dbReference type="GO" id="GO:0005576">
    <property type="term" value="C:extracellular region"/>
    <property type="evidence" value="ECO:0007669"/>
    <property type="project" value="UniProtKB-SubCell"/>
</dbReference>
<keyword evidence="3" id="KW-0732">Signal</keyword>
<dbReference type="Pfam" id="PF01826">
    <property type="entry name" value="TIL"/>
    <property type="match status" value="1"/>
</dbReference>
<dbReference type="InterPro" id="IPR001007">
    <property type="entry name" value="VWF_dom"/>
</dbReference>
<protein>
    <submittedName>
        <fullName evidence="8">Crossveinless protein</fullName>
    </submittedName>
</protein>
<dbReference type="SMART" id="SM00832">
    <property type="entry name" value="C8"/>
    <property type="match status" value="1"/>
</dbReference>
<sequence>MQTQIAVSSKATIGLIKLIDIGTGKTQAMLPGALQRLILISFLVRDSLLQLDGTAASCAEPDGTEVSLSPFLQKDSCLRCHCQAHQIQCSKTACTEPNRCNLLVRYEDQCCLRCPECHYDGQVYQDGLQRRLPGNRCTVARCGEGVLTLSTVRCHVPCDNPGPVSPNGCCPECEGCRYNGVRYSNGQQFLFPGTECTVCQCNHGYTTCEIVSCPVLSCPVDQQVKTSGQCCPTCGRGIHPRRADNITPGYCIHGNDLHPHGWKQRIERCTVCACQDGTFICQQDSCAKVQCSEGEDEVHISTECCPKCVPKSCQHRGKTYTEMETFEDGCSSCICTDGAIRCEKRPCPPCLVGFENGHADGACCQTCKATQVGICKVFGDPHYSTFDGKTFNFQGPCKYVFARDCYGDSFTVAVKNNRRDSRTFSWTQRVYIDIGGFLIQLGQKQRVKVGIAKIRLPYYNSPMNVSIYRENYVVHVDTDIGLSVVWDGDSLVEVTLSSEYRGRTCGLCGNFNGDQADDFQGPRHSLERSVDSFTKSWILDGNDQCQLHSYEAEMTRCARSTFDLLRAQEECSAFKKKNFAACRKVVNVKPYIRMCKTDVCECEYSRQCACESLTAYERECRRHGVEIKWRTNRLCGNSSCYRGFQFTTCLRDCVATCDDLDGKSCAGVRKGCVSGCQCPVNKVLHNKRCIQPRRCSTS</sequence>
<keyword evidence="4" id="KW-0677">Repeat</keyword>
<organism evidence="8">
    <name type="scientific">Meara stichopi</name>
    <dbReference type="NCBI Taxonomy" id="84115"/>
    <lineage>
        <taxon>Eukaryota</taxon>
        <taxon>Metazoa</taxon>
        <taxon>Xenacoelomorpha</taxon>
        <taxon>Acoelomorpha</taxon>
        <taxon>Nemertodermatida</taxon>
        <taxon>Nemertodermatidae</taxon>
        <taxon>Meara</taxon>
    </lineage>
</organism>
<evidence type="ECO:0000259" key="6">
    <source>
        <dbReference type="PROSITE" id="PS50184"/>
    </source>
</evidence>
<dbReference type="InterPro" id="IPR002919">
    <property type="entry name" value="TIL_dom"/>
</dbReference>
<dbReference type="SUPFAM" id="SSF57603">
    <property type="entry name" value="FnI-like domain"/>
    <property type="match status" value="5"/>
</dbReference>
<feature type="domain" description="VWFC" evidence="6">
    <location>
        <begin position="311"/>
        <end position="368"/>
    </location>
</feature>
<dbReference type="Gene3D" id="2.10.25.10">
    <property type="entry name" value="Laminin"/>
    <property type="match status" value="1"/>
</dbReference>
<dbReference type="Pfam" id="PF00094">
    <property type="entry name" value="VWD"/>
    <property type="match status" value="1"/>
</dbReference>
<dbReference type="PROSITE" id="PS01208">
    <property type="entry name" value="VWFC_1"/>
    <property type="match status" value="2"/>
</dbReference>
<dbReference type="PANTHER" id="PTHR46698:SF4">
    <property type="entry name" value="CROSSVEINLESS 2"/>
    <property type="match status" value="1"/>
</dbReference>
<dbReference type="PANTHER" id="PTHR46698">
    <property type="entry name" value="CROSSVEINLESS 2"/>
    <property type="match status" value="1"/>
</dbReference>
<dbReference type="InterPro" id="IPR036084">
    <property type="entry name" value="Ser_inhib-like_sf"/>
</dbReference>
<dbReference type="InterPro" id="IPR052424">
    <property type="entry name" value="Kielin_Chordin-BMP_Reg"/>
</dbReference>